<evidence type="ECO:0000256" key="5">
    <source>
        <dbReference type="ARBA" id="ARBA00022839"/>
    </source>
</evidence>
<feature type="domain" description="DDH" evidence="7">
    <location>
        <begin position="75"/>
        <end position="224"/>
    </location>
</feature>
<dbReference type="EMBL" id="MFLI01000014">
    <property type="protein sequence ID" value="OGG62039.1"/>
    <property type="molecule type" value="Genomic_DNA"/>
</dbReference>
<sequence length="615" mass="67813">MFPLHDPLDETVREELVAYDDLTAALLARRGILTKEDAEKFLNPSYDNHLHDPFLMTDMQKAAQRFADAILSRERIAVWSDYDCDGIPGAVLMHDFLKKAGANFENYIPHRHDEGYGMNVGGIEKLARGGTTLVVTVDSGITDIEPVTRANELGMEVIVTDHHLPGEKLPDAFAILNPNARPVRDKTPSVSGSSSASTSNGTRPDETYPFKSLCGSGVAWKLVCATLAISPDIRSRIPDGQEKWLLDMVGLATIADMVPLVGENRVLATYGLKVMRKSPRIGLQKLLRGMRVEQRAITEDDVGFMIAPRVNAASRMGDARDAFNLFITTDENEADLLAKKLEKANRARKAEAGAITRAVHTRVKERGESRSIIALGDPEWRPALLGLVAGNIADEYERPVFLWGREGLPAGRQGIGRLKGSVRSGGATHILELMRAAENIFEEFGGHSNAGGFTVRDTEVFFLEDRLVEAQEKLLKGSIIEDDLSSHADALLTPEEIHPRFLKEVEQLAPFGIDNPKPVFLLRDVSVREISRFGKGEEHLKLKIEVNEGNGSPIRNQISNGASIDAVTFFVKGAPARVASTLTRDSRVNMLAHIERDTFSRTNPVRLRLLDIRLV</sequence>
<dbReference type="Pfam" id="PF01368">
    <property type="entry name" value="DHH"/>
    <property type="match status" value="1"/>
</dbReference>
<evidence type="ECO:0000256" key="2">
    <source>
        <dbReference type="ARBA" id="ARBA00019841"/>
    </source>
</evidence>
<dbReference type="SUPFAM" id="SSF64182">
    <property type="entry name" value="DHH phosphoesterases"/>
    <property type="match status" value="1"/>
</dbReference>
<evidence type="ECO:0000256" key="1">
    <source>
        <dbReference type="ARBA" id="ARBA00005915"/>
    </source>
</evidence>
<dbReference type="PANTHER" id="PTHR30255">
    <property type="entry name" value="SINGLE-STRANDED-DNA-SPECIFIC EXONUCLEASE RECJ"/>
    <property type="match status" value="1"/>
</dbReference>
<accession>A0A1F6DKT0</accession>
<dbReference type="InterPro" id="IPR041122">
    <property type="entry name" value="RecJ_OB"/>
</dbReference>
<dbReference type="InterPro" id="IPR038763">
    <property type="entry name" value="DHH_sf"/>
</dbReference>
<evidence type="ECO:0000256" key="4">
    <source>
        <dbReference type="ARBA" id="ARBA00022801"/>
    </source>
</evidence>
<feature type="compositionally biased region" description="Low complexity" evidence="6">
    <location>
        <begin position="189"/>
        <end position="199"/>
    </location>
</feature>
<dbReference type="Pfam" id="PF17768">
    <property type="entry name" value="RecJ_OB"/>
    <property type="match status" value="1"/>
</dbReference>
<gene>
    <name evidence="10" type="ORF">A3C19_02895</name>
</gene>
<dbReference type="Pfam" id="PF02272">
    <property type="entry name" value="DHHA1"/>
    <property type="match status" value="1"/>
</dbReference>
<feature type="domain" description="RecJ OB" evidence="9">
    <location>
        <begin position="489"/>
        <end position="609"/>
    </location>
</feature>
<evidence type="ECO:0000313" key="11">
    <source>
        <dbReference type="Proteomes" id="UP000178532"/>
    </source>
</evidence>
<evidence type="ECO:0000259" key="7">
    <source>
        <dbReference type="Pfam" id="PF01368"/>
    </source>
</evidence>
<name>A0A1F6DKT0_9BACT</name>
<evidence type="ECO:0000313" key="10">
    <source>
        <dbReference type="EMBL" id="OGG62039.1"/>
    </source>
</evidence>
<feature type="region of interest" description="Disordered" evidence="6">
    <location>
        <begin position="181"/>
        <end position="206"/>
    </location>
</feature>
<keyword evidence="3" id="KW-0540">Nuclease</keyword>
<feature type="domain" description="DHHA1" evidence="8">
    <location>
        <begin position="375"/>
        <end position="464"/>
    </location>
</feature>
<dbReference type="GO" id="GO:0003676">
    <property type="term" value="F:nucleic acid binding"/>
    <property type="evidence" value="ECO:0007669"/>
    <property type="project" value="InterPro"/>
</dbReference>
<reference evidence="10 11" key="1">
    <citation type="journal article" date="2016" name="Nat. Commun.">
        <title>Thousands of microbial genomes shed light on interconnected biogeochemical processes in an aquifer system.</title>
        <authorList>
            <person name="Anantharaman K."/>
            <person name="Brown C.T."/>
            <person name="Hug L.A."/>
            <person name="Sharon I."/>
            <person name="Castelle C.J."/>
            <person name="Probst A.J."/>
            <person name="Thomas B.C."/>
            <person name="Singh A."/>
            <person name="Wilkins M.J."/>
            <person name="Karaoz U."/>
            <person name="Brodie E.L."/>
            <person name="Williams K.H."/>
            <person name="Hubbard S.S."/>
            <person name="Banfield J.F."/>
        </authorList>
    </citation>
    <scope>NUCLEOTIDE SEQUENCE [LARGE SCALE GENOMIC DNA]</scope>
</reference>
<dbReference type="PANTHER" id="PTHR30255:SF2">
    <property type="entry name" value="SINGLE-STRANDED-DNA-SPECIFIC EXONUCLEASE RECJ"/>
    <property type="match status" value="1"/>
</dbReference>
<comment type="caution">
    <text evidence="10">The sequence shown here is derived from an EMBL/GenBank/DDBJ whole genome shotgun (WGS) entry which is preliminary data.</text>
</comment>
<dbReference type="InterPro" id="IPR001667">
    <property type="entry name" value="DDH_dom"/>
</dbReference>
<protein>
    <recommendedName>
        <fullName evidence="2">Single-stranded-DNA-specific exonuclease RecJ</fullName>
    </recommendedName>
</protein>
<evidence type="ECO:0000259" key="9">
    <source>
        <dbReference type="Pfam" id="PF17768"/>
    </source>
</evidence>
<keyword evidence="5" id="KW-0269">Exonuclease</keyword>
<dbReference type="Proteomes" id="UP000178532">
    <property type="component" value="Unassembled WGS sequence"/>
</dbReference>
<organism evidence="10 11">
    <name type="scientific">Candidatus Kaiserbacteria bacterium RIFCSPHIGHO2_02_FULL_54_22</name>
    <dbReference type="NCBI Taxonomy" id="1798495"/>
    <lineage>
        <taxon>Bacteria</taxon>
        <taxon>Candidatus Kaiseribacteriota</taxon>
    </lineage>
</organism>
<evidence type="ECO:0000259" key="8">
    <source>
        <dbReference type="Pfam" id="PF02272"/>
    </source>
</evidence>
<dbReference type="Gene3D" id="2.40.50.460">
    <property type="match status" value="1"/>
</dbReference>
<evidence type="ECO:0000256" key="3">
    <source>
        <dbReference type="ARBA" id="ARBA00022722"/>
    </source>
</evidence>
<evidence type="ECO:0000256" key="6">
    <source>
        <dbReference type="SAM" id="MobiDB-lite"/>
    </source>
</evidence>
<dbReference type="AlphaFoldDB" id="A0A1F6DKT0"/>
<proteinExistence type="inferred from homology"/>
<dbReference type="InterPro" id="IPR003156">
    <property type="entry name" value="DHHA1_dom"/>
</dbReference>
<dbReference type="InterPro" id="IPR051673">
    <property type="entry name" value="SSDNA_exonuclease_RecJ"/>
</dbReference>
<keyword evidence="4" id="KW-0378">Hydrolase</keyword>
<dbReference type="GO" id="GO:0004527">
    <property type="term" value="F:exonuclease activity"/>
    <property type="evidence" value="ECO:0007669"/>
    <property type="project" value="UniProtKB-KW"/>
</dbReference>
<dbReference type="STRING" id="1798495.A3C19_02895"/>
<comment type="similarity">
    <text evidence="1">Belongs to the RecJ family.</text>
</comment>
<dbReference type="Gene3D" id="3.90.1640.30">
    <property type="match status" value="2"/>
</dbReference>